<reference evidence="9 10" key="1">
    <citation type="journal article" date="2016" name="Nat. Commun.">
        <title>Thousands of microbial genomes shed light on interconnected biogeochemical processes in an aquifer system.</title>
        <authorList>
            <person name="Anantharaman K."/>
            <person name="Brown C.T."/>
            <person name="Hug L.A."/>
            <person name="Sharon I."/>
            <person name="Castelle C.J."/>
            <person name="Probst A.J."/>
            <person name="Thomas B.C."/>
            <person name="Singh A."/>
            <person name="Wilkins M.J."/>
            <person name="Karaoz U."/>
            <person name="Brodie E.L."/>
            <person name="Williams K.H."/>
            <person name="Hubbard S.S."/>
            <person name="Banfield J.F."/>
        </authorList>
    </citation>
    <scope>NUCLEOTIDE SEQUENCE [LARGE SCALE GENOMIC DNA]</scope>
</reference>
<keyword evidence="3 6" id="KW-0378">Hydrolase</keyword>
<dbReference type="Gene3D" id="1.10.1370.20">
    <property type="entry name" value="Oligoendopeptidase f, C-terminal domain"/>
    <property type="match status" value="1"/>
</dbReference>
<feature type="domain" description="Peptidase M3A/M3B catalytic" evidence="7">
    <location>
        <begin position="325"/>
        <end position="569"/>
    </location>
</feature>
<keyword evidence="2 6" id="KW-0479">Metal-binding</keyword>
<keyword evidence="4 6" id="KW-0862">Zinc</keyword>
<accession>A0A1G2UHK4</accession>
<keyword evidence="1 6" id="KW-0645">Protease</keyword>
<evidence type="ECO:0000259" key="7">
    <source>
        <dbReference type="Pfam" id="PF01432"/>
    </source>
</evidence>
<dbReference type="GO" id="GO:0046872">
    <property type="term" value="F:metal ion binding"/>
    <property type="evidence" value="ECO:0007669"/>
    <property type="project" value="UniProtKB-UniRule"/>
</dbReference>
<evidence type="ECO:0000256" key="6">
    <source>
        <dbReference type="RuleBase" id="RU003435"/>
    </source>
</evidence>
<dbReference type="GO" id="GO:0006508">
    <property type="term" value="P:proteolysis"/>
    <property type="evidence" value="ECO:0007669"/>
    <property type="project" value="UniProtKB-KW"/>
</dbReference>
<dbReference type="AlphaFoldDB" id="A0A1G2UHK4"/>
<organism evidence="9 10">
    <name type="scientific">Candidatus Zambryskibacteria bacterium RIFCSPLOWO2_02_FULL_39_14</name>
    <dbReference type="NCBI Taxonomy" id="1802769"/>
    <lineage>
        <taxon>Bacteria</taxon>
        <taxon>Candidatus Zambryskiibacteriota</taxon>
    </lineage>
</organism>
<evidence type="ECO:0000256" key="4">
    <source>
        <dbReference type="ARBA" id="ARBA00022833"/>
    </source>
</evidence>
<proteinExistence type="inferred from homology"/>
<dbReference type="InterPro" id="IPR045090">
    <property type="entry name" value="Pept_M3A_M3B"/>
</dbReference>
<evidence type="ECO:0000313" key="10">
    <source>
        <dbReference type="Proteomes" id="UP000177096"/>
    </source>
</evidence>
<dbReference type="CDD" id="cd09610">
    <property type="entry name" value="M3B_PepF"/>
    <property type="match status" value="1"/>
</dbReference>
<dbReference type="Pfam" id="PF01432">
    <property type="entry name" value="Peptidase_M3"/>
    <property type="match status" value="1"/>
</dbReference>
<dbReference type="PANTHER" id="PTHR11804">
    <property type="entry name" value="PROTEASE M3 THIMET OLIGOPEPTIDASE-RELATED"/>
    <property type="match status" value="1"/>
</dbReference>
<dbReference type="InterPro" id="IPR001567">
    <property type="entry name" value="Pept_M3A_M3B_dom"/>
</dbReference>
<protein>
    <recommendedName>
        <fullName evidence="11">Oligoendopeptidase F</fullName>
    </recommendedName>
</protein>
<dbReference type="Gene3D" id="1.20.140.70">
    <property type="entry name" value="Oligopeptidase f, N-terminal domain"/>
    <property type="match status" value="1"/>
</dbReference>
<feature type="domain" description="Oligopeptidase F N-terminal" evidence="8">
    <location>
        <begin position="112"/>
        <end position="167"/>
    </location>
</feature>
<evidence type="ECO:0000313" key="9">
    <source>
        <dbReference type="EMBL" id="OHB08904.1"/>
    </source>
</evidence>
<dbReference type="InterPro" id="IPR013647">
    <property type="entry name" value="OligopepF_N_dom"/>
</dbReference>
<evidence type="ECO:0000256" key="3">
    <source>
        <dbReference type="ARBA" id="ARBA00022801"/>
    </source>
</evidence>
<dbReference type="InterPro" id="IPR042088">
    <property type="entry name" value="OligoPept_F_C"/>
</dbReference>
<dbReference type="PANTHER" id="PTHR11804:SF84">
    <property type="entry name" value="SACCHAROLYSIN"/>
    <property type="match status" value="1"/>
</dbReference>
<dbReference type="GO" id="GO:0006518">
    <property type="term" value="P:peptide metabolic process"/>
    <property type="evidence" value="ECO:0007669"/>
    <property type="project" value="TreeGrafter"/>
</dbReference>
<dbReference type="GO" id="GO:0004222">
    <property type="term" value="F:metalloendopeptidase activity"/>
    <property type="evidence" value="ECO:0007669"/>
    <property type="project" value="InterPro"/>
</dbReference>
<evidence type="ECO:0000256" key="5">
    <source>
        <dbReference type="ARBA" id="ARBA00023049"/>
    </source>
</evidence>
<dbReference type="EMBL" id="MHWM01000016">
    <property type="protein sequence ID" value="OHB08904.1"/>
    <property type="molecule type" value="Genomic_DNA"/>
</dbReference>
<comment type="similarity">
    <text evidence="6">Belongs to the peptidase M3 family.</text>
</comment>
<name>A0A1G2UHK4_9BACT</name>
<evidence type="ECO:0000256" key="2">
    <source>
        <dbReference type="ARBA" id="ARBA00022723"/>
    </source>
</evidence>
<keyword evidence="5 6" id="KW-0482">Metalloprotease</keyword>
<dbReference type="SUPFAM" id="SSF55486">
    <property type="entry name" value="Metalloproteases ('zincins'), catalytic domain"/>
    <property type="match status" value="1"/>
</dbReference>
<comment type="caution">
    <text evidence="9">The sequence shown here is derived from an EMBL/GenBank/DDBJ whole genome shotgun (WGS) entry which is preliminary data.</text>
</comment>
<sequence length="591" mass="68024">MKSIKTKWDLQLLYKSDSDPKIEKDLRLIEQLCESFAKKHKGKQFTKTPQTLLKILDESEKLNELMDSCAPSHYFHFKTDLDSSDDKSFAISTKYGQRLTEASNKIKFLGLEIAKIPLNKQKTFLNYPALKPYKYLLSQIFINAKYNLSEGEEQLEDLLSQPGYGMWIDAQEKLLNQQVIKHKGKDIPIAKAMASLSDMSKKDRREIHKKITAILKSISHVAEGELNAIYNFKKIMDKRRGYKKPYSATILGYENDEEAIEKFVSLVSKHFHIAHRFYRLHAKLLGEKKIFLADRGAKIGEIKIKFDFPRSVNMLQSVLAGVDKEYLNIFNKFLENGQIDVYPKKGKTGGAYCSGYGKLPTFVLLNHVDTVRSLETLAHEMGHAIHTELSKNQPSRYRDYSIATAEVASTFFEQLISEEVEKNISKRELIILLHNRILGDISTIFRQIACFNFELELHENIRKDGQLSKEIIAKLMSKHLKSYLGSAVEVTDEDGYFYVYWSHIRRFFYVYTYAYGQIISRALFEKWKEDPSYANKIKQFLSAGGSMKPEDIFKSIGIDTSNDSFFEAGLKGVEKDIVKLEKLAKGFKISK</sequence>
<evidence type="ECO:0000259" key="8">
    <source>
        <dbReference type="Pfam" id="PF08439"/>
    </source>
</evidence>
<evidence type="ECO:0000256" key="1">
    <source>
        <dbReference type="ARBA" id="ARBA00022670"/>
    </source>
</evidence>
<gene>
    <name evidence="9" type="ORF">A3I86_02210</name>
</gene>
<dbReference type="Proteomes" id="UP000177096">
    <property type="component" value="Unassembled WGS sequence"/>
</dbReference>
<evidence type="ECO:0008006" key="11">
    <source>
        <dbReference type="Google" id="ProtNLM"/>
    </source>
</evidence>
<comment type="cofactor">
    <cofactor evidence="6">
        <name>Zn(2+)</name>
        <dbReference type="ChEBI" id="CHEBI:29105"/>
    </cofactor>
    <text evidence="6">Binds 1 zinc ion.</text>
</comment>
<dbReference type="Pfam" id="PF08439">
    <property type="entry name" value="Peptidase_M3_N"/>
    <property type="match status" value="1"/>
</dbReference>